<protein>
    <submittedName>
        <fullName evidence="1">Uncharacterized protein</fullName>
    </submittedName>
</protein>
<organism evidence="1 2">
    <name type="scientific">Aurantiacibacter xanthus</name>
    <dbReference type="NCBI Taxonomy" id="1784712"/>
    <lineage>
        <taxon>Bacteria</taxon>
        <taxon>Pseudomonadati</taxon>
        <taxon>Pseudomonadota</taxon>
        <taxon>Alphaproteobacteria</taxon>
        <taxon>Sphingomonadales</taxon>
        <taxon>Erythrobacteraceae</taxon>
        <taxon>Aurantiacibacter</taxon>
    </lineage>
</organism>
<dbReference type="OrthoDB" id="7605375at2"/>
<comment type="caution">
    <text evidence="1">The sequence shown here is derived from an EMBL/GenBank/DDBJ whole genome shotgun (WGS) entry which is preliminary data.</text>
</comment>
<evidence type="ECO:0000313" key="1">
    <source>
        <dbReference type="EMBL" id="RIV81864.1"/>
    </source>
</evidence>
<gene>
    <name evidence="1" type="ORF">D2V17_16505</name>
</gene>
<evidence type="ECO:0000313" key="2">
    <source>
        <dbReference type="Proteomes" id="UP000265366"/>
    </source>
</evidence>
<reference evidence="1 2" key="1">
    <citation type="submission" date="2018-08" db="EMBL/GenBank/DDBJ databases">
        <title>Erythrobacter zhengii sp.nov., a bacterium isolated from deep-sea sediment.</title>
        <authorList>
            <person name="Fang C."/>
            <person name="Wu Y.-H."/>
            <person name="Sun C."/>
            <person name="Wang H."/>
            <person name="Cheng H."/>
            <person name="Meng F.-X."/>
            <person name="Wang C.-S."/>
            <person name="Xu X.-W."/>
        </authorList>
    </citation>
    <scope>NUCLEOTIDE SEQUENCE [LARGE SCALE GENOMIC DNA]</scope>
    <source>
        <strain evidence="1 2">CCTCC AB 2015396</strain>
    </source>
</reference>
<name>A0A3A1P2N8_9SPHN</name>
<sequence>MPISDNGPPRHTDGRIDRRYCIRLEFCGYAERRFVIRFCDTYVGNAPMRADANALARAHSSERRRNMLE</sequence>
<proteinExistence type="predicted"/>
<dbReference type="AlphaFoldDB" id="A0A3A1P2N8"/>
<dbReference type="EMBL" id="QXFM01000129">
    <property type="protein sequence ID" value="RIV81864.1"/>
    <property type="molecule type" value="Genomic_DNA"/>
</dbReference>
<keyword evidence="2" id="KW-1185">Reference proteome</keyword>
<dbReference type="RefSeq" id="WP_022684096.1">
    <property type="nucleotide sequence ID" value="NZ_QXFM01000129.1"/>
</dbReference>
<accession>A0A3A1P2N8</accession>
<dbReference type="Proteomes" id="UP000265366">
    <property type="component" value="Unassembled WGS sequence"/>
</dbReference>